<feature type="region of interest" description="Disordered" evidence="1">
    <location>
        <begin position="445"/>
        <end position="470"/>
    </location>
</feature>
<evidence type="ECO:0000313" key="3">
    <source>
        <dbReference type="EMBL" id="KRX09481.1"/>
    </source>
</evidence>
<organism evidence="3 4">
    <name type="scientific">Pseudocohnilembus persalinus</name>
    <name type="common">Ciliate</name>
    <dbReference type="NCBI Taxonomy" id="266149"/>
    <lineage>
        <taxon>Eukaryota</taxon>
        <taxon>Sar</taxon>
        <taxon>Alveolata</taxon>
        <taxon>Ciliophora</taxon>
        <taxon>Intramacronucleata</taxon>
        <taxon>Oligohymenophorea</taxon>
        <taxon>Scuticociliatia</taxon>
        <taxon>Philasterida</taxon>
        <taxon>Pseudocohnilembidae</taxon>
        <taxon>Pseudocohnilembus</taxon>
    </lineage>
</organism>
<dbReference type="PROSITE" id="PS50011">
    <property type="entry name" value="PROTEIN_KINASE_DOM"/>
    <property type="match status" value="1"/>
</dbReference>
<dbReference type="Pfam" id="PF00069">
    <property type="entry name" value="Pkinase"/>
    <property type="match status" value="1"/>
</dbReference>
<dbReference type="SMART" id="SM00220">
    <property type="entry name" value="S_TKc"/>
    <property type="match status" value="1"/>
</dbReference>
<dbReference type="GO" id="GO:0004672">
    <property type="term" value="F:protein kinase activity"/>
    <property type="evidence" value="ECO:0007669"/>
    <property type="project" value="InterPro"/>
</dbReference>
<feature type="compositionally biased region" description="Polar residues" evidence="1">
    <location>
        <begin position="445"/>
        <end position="463"/>
    </location>
</feature>
<dbReference type="InParanoid" id="A0A0V0R4T8"/>
<keyword evidence="3" id="KW-0808">Transferase</keyword>
<comment type="caution">
    <text evidence="3">The sequence shown here is derived from an EMBL/GenBank/DDBJ whole genome shotgun (WGS) entry which is preliminary data.</text>
</comment>
<gene>
    <name evidence="3" type="ORF">PPERSA_12224</name>
</gene>
<keyword evidence="4" id="KW-1185">Reference proteome</keyword>
<proteinExistence type="predicted"/>
<dbReference type="OrthoDB" id="288878at2759"/>
<evidence type="ECO:0000313" key="4">
    <source>
        <dbReference type="Proteomes" id="UP000054937"/>
    </source>
</evidence>
<feature type="domain" description="Protein kinase" evidence="2">
    <location>
        <begin position="1"/>
        <end position="304"/>
    </location>
</feature>
<feature type="compositionally biased region" description="Basic and acidic residues" evidence="1">
    <location>
        <begin position="510"/>
        <end position="533"/>
    </location>
</feature>
<protein>
    <submittedName>
        <fullName evidence="3">Protein kinase-like domain</fullName>
    </submittedName>
</protein>
<evidence type="ECO:0000256" key="1">
    <source>
        <dbReference type="SAM" id="MobiDB-lite"/>
    </source>
</evidence>
<dbReference type="InterPro" id="IPR011009">
    <property type="entry name" value="Kinase-like_dom_sf"/>
</dbReference>
<evidence type="ECO:0000259" key="2">
    <source>
        <dbReference type="PROSITE" id="PS50011"/>
    </source>
</evidence>
<reference evidence="3 4" key="1">
    <citation type="journal article" date="2015" name="Sci. Rep.">
        <title>Genome of the facultative scuticociliatosis pathogen Pseudocohnilembus persalinus provides insight into its virulence through horizontal gene transfer.</title>
        <authorList>
            <person name="Xiong J."/>
            <person name="Wang G."/>
            <person name="Cheng J."/>
            <person name="Tian M."/>
            <person name="Pan X."/>
            <person name="Warren A."/>
            <person name="Jiang C."/>
            <person name="Yuan D."/>
            <person name="Miao W."/>
        </authorList>
    </citation>
    <scope>NUCLEOTIDE SEQUENCE [LARGE SCALE GENOMIC DNA]</scope>
    <source>
        <strain evidence="3">36N120E</strain>
    </source>
</reference>
<accession>A0A0V0R4T8</accession>
<feature type="region of interest" description="Disordered" evidence="1">
    <location>
        <begin position="497"/>
        <end position="545"/>
    </location>
</feature>
<dbReference type="Proteomes" id="UP000054937">
    <property type="component" value="Unassembled WGS sequence"/>
</dbReference>
<sequence length="545" mass="63549">MGGNNSTAKVEQLYNPEEYTVWKTQYNDIRYGKVNILKENSSGMLVCEMDRTITTEEEFNQKVNHAEGRSQLQHPSLVSFLKYSTKKNEEFCSTFYKISFLYEYVKIDLKEQIILRSWNDTLIPFEENELWYILKSAVEGLSYLKAKDIIHGDIRPSQIFLTDLGQVKLGEQFQQQSSLSGYQQLLTEQRKEEFFVSPNVYESLKNKGDIYQYDQAANDVFALGLTLLEAALLKQTDLMYGEEFTFKEEVLHQYLDELKSKYSQELYDVISSMLIESEQDRPTLEEIQAQLQEKKQANGVQLYILSENDEIIQNPEQTELIQEEVVIEENAKRQAQPVGQGIQLIPEEQKEYITPAISGYDLSQIEERINRVLQQSKHTVQQYGGAKGNEVYESYKPEYTEPIRQSNVQTSVTYTTYTRPEQQQYYGSYQPAYTSNYNRTYQSYQQPHYNPISSTTYHNAPQNEQDDDYIPLPAGVAQQKIKTSENKPYVSTINQQTTEFQQQSQQQQQDLDKQIQESLERSKQLEENIRKSQFESQQQTAAQQQ</sequence>
<name>A0A0V0R4T8_PSEPJ</name>
<dbReference type="EMBL" id="LDAU01000048">
    <property type="protein sequence ID" value="KRX09481.1"/>
    <property type="molecule type" value="Genomic_DNA"/>
</dbReference>
<dbReference type="InterPro" id="IPR053083">
    <property type="entry name" value="TF_kinase-domain_protein"/>
</dbReference>
<dbReference type="GO" id="GO:0005524">
    <property type="term" value="F:ATP binding"/>
    <property type="evidence" value="ECO:0007669"/>
    <property type="project" value="InterPro"/>
</dbReference>
<feature type="compositionally biased region" description="Low complexity" evidence="1">
    <location>
        <begin position="497"/>
        <end position="509"/>
    </location>
</feature>
<dbReference type="Gene3D" id="1.10.510.10">
    <property type="entry name" value="Transferase(Phosphotransferase) domain 1"/>
    <property type="match status" value="1"/>
</dbReference>
<dbReference type="AlphaFoldDB" id="A0A0V0R4T8"/>
<dbReference type="PANTHER" id="PTHR44305:SF2">
    <property type="entry name" value="SI:DKEY-192D15.2"/>
    <property type="match status" value="1"/>
</dbReference>
<dbReference type="PANTHER" id="PTHR44305">
    <property type="entry name" value="SI:DKEY-192D15.2-RELATED"/>
    <property type="match status" value="1"/>
</dbReference>
<dbReference type="SUPFAM" id="SSF56112">
    <property type="entry name" value="Protein kinase-like (PK-like)"/>
    <property type="match status" value="1"/>
</dbReference>
<dbReference type="InterPro" id="IPR000719">
    <property type="entry name" value="Prot_kinase_dom"/>
</dbReference>
<keyword evidence="3" id="KW-0418">Kinase</keyword>